<evidence type="ECO:0000313" key="4">
    <source>
        <dbReference type="Proteomes" id="UP000557392"/>
    </source>
</evidence>
<accession>A0A7W6JPJ8</accession>
<dbReference type="InterPro" id="IPR009061">
    <property type="entry name" value="DNA-bd_dom_put_sf"/>
</dbReference>
<dbReference type="PANTHER" id="PTHR30204">
    <property type="entry name" value="REDOX-CYCLING DRUG-SENSING TRANSCRIPTIONAL ACTIVATOR SOXR"/>
    <property type="match status" value="1"/>
</dbReference>
<dbReference type="CDD" id="cd00592">
    <property type="entry name" value="HTH_MerR-like"/>
    <property type="match status" value="1"/>
</dbReference>
<dbReference type="PANTHER" id="PTHR30204:SF93">
    <property type="entry name" value="HTH MERR-TYPE DOMAIN-CONTAINING PROTEIN"/>
    <property type="match status" value="1"/>
</dbReference>
<comment type="caution">
    <text evidence="3">The sequence shown here is derived from an EMBL/GenBank/DDBJ whole genome shotgun (WGS) entry which is preliminary data.</text>
</comment>
<organism evidence="3 4">
    <name type="scientific">Sphingomonas kyeonggiensis</name>
    <dbReference type="NCBI Taxonomy" id="1268553"/>
    <lineage>
        <taxon>Bacteria</taxon>
        <taxon>Pseudomonadati</taxon>
        <taxon>Pseudomonadota</taxon>
        <taxon>Alphaproteobacteria</taxon>
        <taxon>Sphingomonadales</taxon>
        <taxon>Sphingomonadaceae</taxon>
        <taxon>Sphingomonas</taxon>
    </lineage>
</organism>
<dbReference type="PRINTS" id="PR00040">
    <property type="entry name" value="HTHMERR"/>
</dbReference>
<dbReference type="PROSITE" id="PS50937">
    <property type="entry name" value="HTH_MERR_2"/>
    <property type="match status" value="1"/>
</dbReference>
<dbReference type="EMBL" id="JACIEH010000001">
    <property type="protein sequence ID" value="MBB4097181.1"/>
    <property type="molecule type" value="Genomic_DNA"/>
</dbReference>
<proteinExistence type="predicted"/>
<dbReference type="RefSeq" id="WP_183994621.1">
    <property type="nucleotide sequence ID" value="NZ_JACIEH010000001.1"/>
</dbReference>
<protein>
    <submittedName>
        <fullName evidence="3">DNA-binding transcriptional MerR regulator</fullName>
    </submittedName>
</protein>
<evidence type="ECO:0000256" key="1">
    <source>
        <dbReference type="ARBA" id="ARBA00023125"/>
    </source>
</evidence>
<dbReference type="Pfam" id="PF13411">
    <property type="entry name" value="MerR_1"/>
    <property type="match status" value="1"/>
</dbReference>
<dbReference type="SMART" id="SM00422">
    <property type="entry name" value="HTH_MERR"/>
    <property type="match status" value="1"/>
</dbReference>
<reference evidence="3 4" key="1">
    <citation type="submission" date="2020-08" db="EMBL/GenBank/DDBJ databases">
        <title>Genomic Encyclopedia of Type Strains, Phase IV (KMG-IV): sequencing the most valuable type-strain genomes for metagenomic binning, comparative biology and taxonomic classification.</title>
        <authorList>
            <person name="Goeker M."/>
        </authorList>
    </citation>
    <scope>NUCLEOTIDE SEQUENCE [LARGE SCALE GENOMIC DNA]</scope>
    <source>
        <strain evidence="3 4">DSM 101806</strain>
    </source>
</reference>
<dbReference type="Gene3D" id="1.10.1660.10">
    <property type="match status" value="1"/>
</dbReference>
<name>A0A7W6JPJ8_9SPHN</name>
<keyword evidence="1 3" id="KW-0238">DNA-binding</keyword>
<dbReference type="InterPro" id="IPR047057">
    <property type="entry name" value="MerR_fam"/>
</dbReference>
<dbReference type="Proteomes" id="UP000557392">
    <property type="component" value="Unassembled WGS sequence"/>
</dbReference>
<dbReference type="AlphaFoldDB" id="A0A7W6JPJ8"/>
<dbReference type="InterPro" id="IPR000551">
    <property type="entry name" value="MerR-type_HTH_dom"/>
</dbReference>
<dbReference type="GO" id="GO:0003677">
    <property type="term" value="F:DNA binding"/>
    <property type="evidence" value="ECO:0007669"/>
    <property type="project" value="UniProtKB-KW"/>
</dbReference>
<feature type="domain" description="HTH merR-type" evidence="2">
    <location>
        <begin position="6"/>
        <end position="75"/>
    </location>
</feature>
<evidence type="ECO:0000259" key="2">
    <source>
        <dbReference type="PROSITE" id="PS50937"/>
    </source>
</evidence>
<evidence type="ECO:0000313" key="3">
    <source>
        <dbReference type="EMBL" id="MBB4097181.1"/>
    </source>
</evidence>
<gene>
    <name evidence="3" type="ORF">GGR46_000714</name>
</gene>
<dbReference type="SUPFAM" id="SSF46955">
    <property type="entry name" value="Putative DNA-binding domain"/>
    <property type="match status" value="1"/>
</dbReference>
<sequence>MGVKAAYSIGELARLSGQSVRRIRFYSDKGLLPPMLRSASNYRLYSETDIARLDLIQALRAAGVSLAVIRKLLASRLTLKDVLQTRLDILDAEIASRRRTATVLRATLRIPDPAEDDLRRIWTMSSLSNQQMKARIERFIDDIATGSSLDEDWRQQVLDMSVPELPDEPTPEQLAAWDELATLLADPDFVREVQEGTRAFWTDGLDPEVYQRVSIEAYTAAAEAWRVGLSPDSAEARAIAWTWFEGSAHAMGKTADRGVLDWHLSQYDAYAGRLGRYRDLLVILRGESSPIAADREIWGWLNDALKALPIAA</sequence>
<keyword evidence="4" id="KW-1185">Reference proteome</keyword>
<dbReference type="GO" id="GO:0003700">
    <property type="term" value="F:DNA-binding transcription factor activity"/>
    <property type="evidence" value="ECO:0007669"/>
    <property type="project" value="InterPro"/>
</dbReference>